<accession>A0A369CAJ7</accession>
<dbReference type="InterPro" id="IPR012495">
    <property type="entry name" value="TadE-like_dom"/>
</dbReference>
<dbReference type="OrthoDB" id="5574209at2"/>
<comment type="caution">
    <text evidence="2">The sequence shown here is derived from an EMBL/GenBank/DDBJ whole genome shotgun (WGS) entry which is preliminary data.</text>
</comment>
<keyword evidence="3" id="KW-1185">Reference proteome</keyword>
<dbReference type="RefSeq" id="WP_114279999.1">
    <property type="nucleotide sequence ID" value="NZ_QPJY01000006.1"/>
</dbReference>
<evidence type="ECO:0000313" key="3">
    <source>
        <dbReference type="Proteomes" id="UP000252707"/>
    </source>
</evidence>
<feature type="domain" description="TadE-like" evidence="1">
    <location>
        <begin position="24"/>
        <end position="66"/>
    </location>
</feature>
<dbReference type="AlphaFoldDB" id="A0A369CAJ7"/>
<gene>
    <name evidence="2" type="ORF">DFQ59_1068</name>
</gene>
<evidence type="ECO:0000259" key="1">
    <source>
        <dbReference type="Pfam" id="PF07811"/>
    </source>
</evidence>
<organism evidence="2 3">
    <name type="scientific">Thioalbus denitrificans</name>
    <dbReference type="NCBI Taxonomy" id="547122"/>
    <lineage>
        <taxon>Bacteria</taxon>
        <taxon>Pseudomonadati</taxon>
        <taxon>Pseudomonadota</taxon>
        <taxon>Gammaproteobacteria</taxon>
        <taxon>Chromatiales</taxon>
        <taxon>Ectothiorhodospiraceae</taxon>
        <taxon>Thioalbus</taxon>
    </lineage>
</organism>
<dbReference type="EMBL" id="QPJY01000006">
    <property type="protein sequence ID" value="RCX29776.1"/>
    <property type="molecule type" value="Genomic_DNA"/>
</dbReference>
<sequence length="160" mass="17588">MHTAMPMAWQPRSRHKRSRSGERGAALIEFAFAFPLLFLLVYSLLAYGILFTLQQSMTLAAEEGARAAIAVDPDYPDYALQVQTRARTTAMNRLAWLPETYRDVLSANIVVVIDAGNVATLRVRYPDYAGNPIIPAITLPGLGSVPPYPADLRAEASIQL</sequence>
<evidence type="ECO:0000313" key="2">
    <source>
        <dbReference type="EMBL" id="RCX29776.1"/>
    </source>
</evidence>
<dbReference type="Proteomes" id="UP000252707">
    <property type="component" value="Unassembled WGS sequence"/>
</dbReference>
<protein>
    <submittedName>
        <fullName evidence="2">TadE-like protein</fullName>
    </submittedName>
</protein>
<dbReference type="Pfam" id="PF07811">
    <property type="entry name" value="TadE"/>
    <property type="match status" value="1"/>
</dbReference>
<proteinExistence type="predicted"/>
<name>A0A369CAJ7_9GAMM</name>
<reference evidence="2 3" key="1">
    <citation type="submission" date="2018-07" db="EMBL/GenBank/DDBJ databases">
        <title>Genomic Encyclopedia of Type Strains, Phase IV (KMG-IV): sequencing the most valuable type-strain genomes for metagenomic binning, comparative biology and taxonomic classification.</title>
        <authorList>
            <person name="Goeker M."/>
        </authorList>
    </citation>
    <scope>NUCLEOTIDE SEQUENCE [LARGE SCALE GENOMIC DNA]</scope>
    <source>
        <strain evidence="2 3">DSM 26407</strain>
    </source>
</reference>